<dbReference type="InterPro" id="IPR058922">
    <property type="entry name" value="WHD_DRP"/>
</dbReference>
<dbReference type="PRINTS" id="PR00364">
    <property type="entry name" value="DISEASERSIST"/>
</dbReference>
<evidence type="ECO:0000259" key="7">
    <source>
        <dbReference type="Pfam" id="PF23598"/>
    </source>
</evidence>
<dbReference type="Gene3D" id="1.20.5.4130">
    <property type="match status" value="1"/>
</dbReference>
<dbReference type="Proteomes" id="UP000283530">
    <property type="component" value="Unassembled WGS sequence"/>
</dbReference>
<feature type="domain" description="Disease resistance protein winged helix" evidence="6">
    <location>
        <begin position="437"/>
        <end position="508"/>
    </location>
</feature>
<dbReference type="Gene3D" id="3.40.50.300">
    <property type="entry name" value="P-loop containing nucleotide triphosphate hydrolases"/>
    <property type="match status" value="1"/>
</dbReference>
<dbReference type="InterPro" id="IPR036388">
    <property type="entry name" value="WH-like_DNA-bd_sf"/>
</dbReference>
<dbReference type="InterPro" id="IPR042197">
    <property type="entry name" value="Apaf_helical"/>
</dbReference>
<dbReference type="GO" id="GO:0043531">
    <property type="term" value="F:ADP binding"/>
    <property type="evidence" value="ECO:0007669"/>
    <property type="project" value="InterPro"/>
</dbReference>
<reference evidence="8 9" key="1">
    <citation type="journal article" date="2019" name="Nat. Plants">
        <title>Stout camphor tree genome fills gaps in understanding of flowering plant genome evolution.</title>
        <authorList>
            <person name="Chaw S.M."/>
            <person name="Liu Y.C."/>
            <person name="Wu Y.W."/>
            <person name="Wang H.Y."/>
            <person name="Lin C.I."/>
            <person name="Wu C.S."/>
            <person name="Ke H.M."/>
            <person name="Chang L.Y."/>
            <person name="Hsu C.Y."/>
            <person name="Yang H.T."/>
            <person name="Sudianto E."/>
            <person name="Hsu M.H."/>
            <person name="Wu K.P."/>
            <person name="Wang L.N."/>
            <person name="Leebens-Mack J.H."/>
            <person name="Tsai I.J."/>
        </authorList>
    </citation>
    <scope>NUCLEOTIDE SEQUENCE [LARGE SCALE GENOMIC DNA]</scope>
    <source>
        <strain evidence="9">cv. Chaw 1501</strain>
        <tissue evidence="8">Young leaves</tissue>
    </source>
</reference>
<proteinExistence type="predicted"/>
<dbReference type="GO" id="GO:0098542">
    <property type="term" value="P:defense response to other organism"/>
    <property type="evidence" value="ECO:0007669"/>
    <property type="project" value="TreeGrafter"/>
</dbReference>
<dbReference type="AlphaFoldDB" id="A0A3S3QHF6"/>
<dbReference type="Pfam" id="PF00931">
    <property type="entry name" value="NB-ARC"/>
    <property type="match status" value="1"/>
</dbReference>
<dbReference type="InterPro" id="IPR038005">
    <property type="entry name" value="RX-like_CC"/>
</dbReference>
<comment type="caution">
    <text evidence="8">The sequence shown here is derived from an EMBL/GenBank/DDBJ whole genome shotgun (WGS) entry which is preliminary data.</text>
</comment>
<dbReference type="InterPro" id="IPR044974">
    <property type="entry name" value="Disease_R_plants"/>
</dbReference>
<dbReference type="Gene3D" id="3.80.10.10">
    <property type="entry name" value="Ribonuclease Inhibitor"/>
    <property type="match status" value="1"/>
</dbReference>
<dbReference type="Gene3D" id="1.10.8.430">
    <property type="entry name" value="Helical domain of apoptotic protease-activating factors"/>
    <property type="match status" value="1"/>
</dbReference>
<evidence type="ECO:0000313" key="9">
    <source>
        <dbReference type="Proteomes" id="UP000283530"/>
    </source>
</evidence>
<evidence type="ECO:0000259" key="5">
    <source>
        <dbReference type="Pfam" id="PF18052"/>
    </source>
</evidence>
<keyword evidence="3" id="KW-0611">Plant defense</keyword>
<evidence type="ECO:0000313" key="8">
    <source>
        <dbReference type="EMBL" id="RWR85097.1"/>
    </source>
</evidence>
<dbReference type="CDD" id="cd14798">
    <property type="entry name" value="RX-CC_like"/>
    <property type="match status" value="1"/>
</dbReference>
<evidence type="ECO:0000256" key="1">
    <source>
        <dbReference type="ARBA" id="ARBA00022737"/>
    </source>
</evidence>
<dbReference type="OrthoDB" id="598235at2759"/>
<dbReference type="EMBL" id="QPKB01000005">
    <property type="protein sequence ID" value="RWR85097.1"/>
    <property type="molecule type" value="Genomic_DNA"/>
</dbReference>
<dbReference type="InterPro" id="IPR027417">
    <property type="entry name" value="P-loop_NTPase"/>
</dbReference>
<protein>
    <submittedName>
        <fullName evidence="8">Disease resistance protein</fullName>
    </submittedName>
</protein>
<evidence type="ECO:0000256" key="3">
    <source>
        <dbReference type="ARBA" id="ARBA00022821"/>
    </source>
</evidence>
<dbReference type="SUPFAM" id="SSF52540">
    <property type="entry name" value="P-loop containing nucleoside triphosphate hydrolases"/>
    <property type="match status" value="1"/>
</dbReference>
<feature type="domain" description="Disease resistance R13L4/SHOC-2-like LRR" evidence="7">
    <location>
        <begin position="571"/>
        <end position="876"/>
    </location>
</feature>
<dbReference type="Pfam" id="PF23559">
    <property type="entry name" value="WHD_DRP"/>
    <property type="match status" value="1"/>
</dbReference>
<keyword evidence="9" id="KW-1185">Reference proteome</keyword>
<sequence>MAGSAVDYLVTTLGNLLLEEASLLGGLHSNLDDIRLELQSIQSFLKDSDRKKDSNEGVRTWVGQVREVAYDVEDIIDEFMYRMTKNNFGTRGVIYNTICFPRCCFYTHQIATQLQQIKSKITDIYARGMRYGFVEEASSSRDTDAGENKKSVPESVHFVPDNEIVGIDYNKSCLIRWLKDKEPRRMVLSVVGMGGLGKTTLVTKAYNSEELKDCFDCRACITISQSYKIMEILRSLIKELYKSNEAPVPHNIGQMSYVDLVSTLIAYLQPSNSIPKRYVIVLDDVWDTNVWQDIKVALPDSECGSRVMLTTRKEDVASSLGVGSRVIHLEPLCSNSSWDLFCNRAFWNHADKRCPPELNSYAQSLVHKCEGLPLAIVSIGGLMSLKEKTTLEWKKVEVSLNWELSNNPNLERMKNLLLHSFNDLPYSLKRCFLYCSLFPEDHIIRRKKLIRLWIAEGFVEERRGLTLEEVADAYLKELICRNMLQDREMDDYWRSTSFRMHDLLRELALSIATEENFCMIYNSELATQDRNARRLSIQNSNYKISQGRNMDTLRTFFSFAADVVSSSSSRSTIRAFRLLRVLDLQASLIERIPDELTDLFNLRYLSIRDTNVKGLPESLGKLKNLQTLDLRNTKVERLPKGVEKMKQLRHLYLYRYTHQAGYNFVNGIQAPPGICKLISLQSVVTVEASDEIIRQVGNLTQLTKFEIVKVRGKNGMQLCTSIEKMKRLLHLHVMAADEGETLQLESMSSPPPLLQKLILTGHLKTLPPWIANLGDLPYLSLRWSRISEDIFSSLKAMSNLVFLRLVNAYEGKHLLFYAGCFPKLKVLTLSSLKYVDRIQIEEKAMPCLQLLRLIDCGKLKMLPQGIESLSELQKLYLRSMPKELIERIEGDDLQKPVITKESKLMGALLTLGTWQQDAGDKQEALYLQLVKTEVELLKVWMANFLGSGTGASERYGGCRNLEA</sequence>
<evidence type="ECO:0000256" key="2">
    <source>
        <dbReference type="ARBA" id="ARBA00022741"/>
    </source>
</evidence>
<dbReference type="InterPro" id="IPR032675">
    <property type="entry name" value="LRR_dom_sf"/>
</dbReference>
<name>A0A3S3QHF6_9MAGN</name>
<accession>A0A3S3QHF6</accession>
<dbReference type="PANTHER" id="PTHR23155:SF1232">
    <property type="entry name" value="OS09G0270700 PROTEIN"/>
    <property type="match status" value="1"/>
</dbReference>
<dbReference type="Gene3D" id="1.10.10.10">
    <property type="entry name" value="Winged helix-like DNA-binding domain superfamily/Winged helix DNA-binding domain"/>
    <property type="match status" value="1"/>
</dbReference>
<dbReference type="InterPro" id="IPR002182">
    <property type="entry name" value="NB-ARC"/>
</dbReference>
<dbReference type="Pfam" id="PF18052">
    <property type="entry name" value="Rx_N"/>
    <property type="match status" value="1"/>
</dbReference>
<gene>
    <name evidence="8" type="ORF">CKAN_01394200</name>
</gene>
<feature type="domain" description="NB-ARC" evidence="4">
    <location>
        <begin position="171"/>
        <end position="349"/>
    </location>
</feature>
<organism evidence="8 9">
    <name type="scientific">Cinnamomum micranthum f. kanehirae</name>
    <dbReference type="NCBI Taxonomy" id="337451"/>
    <lineage>
        <taxon>Eukaryota</taxon>
        <taxon>Viridiplantae</taxon>
        <taxon>Streptophyta</taxon>
        <taxon>Embryophyta</taxon>
        <taxon>Tracheophyta</taxon>
        <taxon>Spermatophyta</taxon>
        <taxon>Magnoliopsida</taxon>
        <taxon>Magnoliidae</taxon>
        <taxon>Laurales</taxon>
        <taxon>Lauraceae</taxon>
        <taxon>Cinnamomum</taxon>
    </lineage>
</organism>
<dbReference type="Pfam" id="PF23598">
    <property type="entry name" value="LRR_14"/>
    <property type="match status" value="1"/>
</dbReference>
<keyword evidence="1" id="KW-0677">Repeat</keyword>
<evidence type="ECO:0000259" key="6">
    <source>
        <dbReference type="Pfam" id="PF23559"/>
    </source>
</evidence>
<dbReference type="InterPro" id="IPR055414">
    <property type="entry name" value="LRR_R13L4/SHOC2-like"/>
</dbReference>
<dbReference type="FunFam" id="3.40.50.300:FF:001091">
    <property type="entry name" value="Probable disease resistance protein At1g61300"/>
    <property type="match status" value="1"/>
</dbReference>
<dbReference type="FunFam" id="1.10.10.10:FF:000322">
    <property type="entry name" value="Probable disease resistance protein At1g63360"/>
    <property type="match status" value="1"/>
</dbReference>
<dbReference type="SUPFAM" id="SSF52058">
    <property type="entry name" value="L domain-like"/>
    <property type="match status" value="1"/>
</dbReference>
<keyword evidence="2" id="KW-0547">Nucleotide-binding</keyword>
<evidence type="ECO:0000259" key="4">
    <source>
        <dbReference type="Pfam" id="PF00931"/>
    </source>
</evidence>
<dbReference type="InterPro" id="IPR041118">
    <property type="entry name" value="Rx_N"/>
</dbReference>
<dbReference type="PANTHER" id="PTHR23155">
    <property type="entry name" value="DISEASE RESISTANCE PROTEIN RP"/>
    <property type="match status" value="1"/>
</dbReference>
<feature type="domain" description="Disease resistance N-terminal" evidence="5">
    <location>
        <begin position="5"/>
        <end position="87"/>
    </location>
</feature>